<dbReference type="CDD" id="cd00093">
    <property type="entry name" value="HTH_XRE"/>
    <property type="match status" value="1"/>
</dbReference>
<protein>
    <submittedName>
        <fullName evidence="3">XRE family transcriptional regulator</fullName>
    </submittedName>
</protein>
<dbReference type="CDD" id="cd02209">
    <property type="entry name" value="cupin_XRE_C"/>
    <property type="match status" value="1"/>
</dbReference>
<dbReference type="InterPro" id="IPR010982">
    <property type="entry name" value="Lambda_DNA-bd_dom_sf"/>
</dbReference>
<dbReference type="SUPFAM" id="SSF47413">
    <property type="entry name" value="lambda repressor-like DNA-binding domains"/>
    <property type="match status" value="1"/>
</dbReference>
<dbReference type="Gene3D" id="1.10.260.40">
    <property type="entry name" value="lambda repressor-like DNA-binding domains"/>
    <property type="match status" value="1"/>
</dbReference>
<proteinExistence type="predicted"/>
<dbReference type="PANTHER" id="PTHR46797:SF1">
    <property type="entry name" value="METHYLPHOSPHONATE SYNTHASE"/>
    <property type="match status" value="1"/>
</dbReference>
<evidence type="ECO:0000313" key="3">
    <source>
        <dbReference type="EMBL" id="GAA3604484.1"/>
    </source>
</evidence>
<dbReference type="SUPFAM" id="SSF51182">
    <property type="entry name" value="RmlC-like cupins"/>
    <property type="match status" value="1"/>
</dbReference>
<organism evidence="3 4">
    <name type="scientific">Kineosporia mesophila</name>
    <dbReference type="NCBI Taxonomy" id="566012"/>
    <lineage>
        <taxon>Bacteria</taxon>
        <taxon>Bacillati</taxon>
        <taxon>Actinomycetota</taxon>
        <taxon>Actinomycetes</taxon>
        <taxon>Kineosporiales</taxon>
        <taxon>Kineosporiaceae</taxon>
        <taxon>Kineosporia</taxon>
    </lineage>
</organism>
<dbReference type="PANTHER" id="PTHR46797">
    <property type="entry name" value="HTH-TYPE TRANSCRIPTIONAL REGULATOR"/>
    <property type="match status" value="1"/>
</dbReference>
<dbReference type="Pfam" id="PF01381">
    <property type="entry name" value="HTH_3"/>
    <property type="match status" value="1"/>
</dbReference>
<gene>
    <name evidence="3" type="ORF">GCM10022223_20140</name>
</gene>
<dbReference type="EMBL" id="BAAAZO010000003">
    <property type="protein sequence ID" value="GAA3604484.1"/>
    <property type="molecule type" value="Genomic_DNA"/>
</dbReference>
<evidence type="ECO:0000256" key="1">
    <source>
        <dbReference type="ARBA" id="ARBA00023125"/>
    </source>
</evidence>
<keyword evidence="1" id="KW-0238">DNA-binding</keyword>
<dbReference type="InterPro" id="IPR014710">
    <property type="entry name" value="RmlC-like_jellyroll"/>
</dbReference>
<comment type="caution">
    <text evidence="3">The sequence shown here is derived from an EMBL/GenBank/DDBJ whole genome shotgun (WGS) entry which is preliminary data.</text>
</comment>
<dbReference type="InterPro" id="IPR013096">
    <property type="entry name" value="Cupin_2"/>
</dbReference>
<dbReference type="Gene3D" id="2.60.120.10">
    <property type="entry name" value="Jelly Rolls"/>
    <property type="match status" value="1"/>
</dbReference>
<reference evidence="4" key="1">
    <citation type="journal article" date="2019" name="Int. J. Syst. Evol. Microbiol.">
        <title>The Global Catalogue of Microorganisms (GCM) 10K type strain sequencing project: providing services to taxonomists for standard genome sequencing and annotation.</title>
        <authorList>
            <consortium name="The Broad Institute Genomics Platform"/>
            <consortium name="The Broad Institute Genome Sequencing Center for Infectious Disease"/>
            <person name="Wu L."/>
            <person name="Ma J."/>
        </authorList>
    </citation>
    <scope>NUCLEOTIDE SEQUENCE [LARGE SCALE GENOMIC DNA]</scope>
    <source>
        <strain evidence="4">JCM 16902</strain>
    </source>
</reference>
<dbReference type="InterPro" id="IPR011051">
    <property type="entry name" value="RmlC_Cupin_sf"/>
</dbReference>
<sequence length="223" mass="24563">MAVRQICHFLCGYGKVTAVKSDEPGVLTDSVGPRLRAVRKRRQMSLESVSALIGVSASTLSRLESGKRRATLEVLISLARTYGTTLDELATDEHLGDPRLNLRSVAHGPMAVLPLSRHAGGVNAFKVVLRPGHAEPSPEHRSHEGWQWLVVLEGRLRVTVHFREVELGPGEAAEFDTHLPHHFEAATSRPVEYLVLFGAQGEKVSLRMTTRPQASTPFPDQRD</sequence>
<dbReference type="PROSITE" id="PS50943">
    <property type="entry name" value="HTH_CROC1"/>
    <property type="match status" value="1"/>
</dbReference>
<keyword evidence="4" id="KW-1185">Reference proteome</keyword>
<name>A0ABP6ZBR4_9ACTN</name>
<accession>A0ABP6ZBR4</accession>
<dbReference type="Pfam" id="PF07883">
    <property type="entry name" value="Cupin_2"/>
    <property type="match status" value="1"/>
</dbReference>
<feature type="domain" description="HTH cro/C1-type" evidence="2">
    <location>
        <begin position="35"/>
        <end position="89"/>
    </location>
</feature>
<evidence type="ECO:0000259" key="2">
    <source>
        <dbReference type="PROSITE" id="PS50943"/>
    </source>
</evidence>
<dbReference type="InterPro" id="IPR001387">
    <property type="entry name" value="Cro/C1-type_HTH"/>
</dbReference>
<dbReference type="Proteomes" id="UP001501074">
    <property type="component" value="Unassembled WGS sequence"/>
</dbReference>
<evidence type="ECO:0000313" key="4">
    <source>
        <dbReference type="Proteomes" id="UP001501074"/>
    </source>
</evidence>
<dbReference type="InterPro" id="IPR050807">
    <property type="entry name" value="TransReg_Diox_bact_type"/>
</dbReference>
<dbReference type="SMART" id="SM00530">
    <property type="entry name" value="HTH_XRE"/>
    <property type="match status" value="1"/>
</dbReference>